<comment type="caution">
    <text evidence="1">The sequence shown here is derived from an EMBL/GenBank/DDBJ whole genome shotgun (WGS) entry which is preliminary data.</text>
</comment>
<name>A0ACB8S9N3_9AGAM</name>
<evidence type="ECO:0000313" key="1">
    <source>
        <dbReference type="EMBL" id="KAI0052842.1"/>
    </source>
</evidence>
<protein>
    <submittedName>
        <fullName evidence="1">Uncharacterized protein</fullName>
    </submittedName>
</protein>
<feature type="non-terminal residue" evidence="1">
    <location>
        <position position="1"/>
    </location>
</feature>
<gene>
    <name evidence="1" type="ORF">FA95DRAFT_1482965</name>
</gene>
<sequence>VPASGTWLSERVFSIPLTPGDEESSSPGLIVFECSPLGDIDDEIEKKFCILEDCARLRDIVEALPEDRHFIPSILFIVWGEDERSSMPNDLSHMVRCLVVFALLALKDCEGLCLRETGSHPS</sequence>
<evidence type="ECO:0000313" key="2">
    <source>
        <dbReference type="Proteomes" id="UP000814033"/>
    </source>
</evidence>
<keyword evidence="2" id="KW-1185">Reference proteome</keyword>
<reference evidence="1" key="1">
    <citation type="submission" date="2021-02" db="EMBL/GenBank/DDBJ databases">
        <authorList>
            <consortium name="DOE Joint Genome Institute"/>
            <person name="Ahrendt S."/>
            <person name="Looney B.P."/>
            <person name="Miyauchi S."/>
            <person name="Morin E."/>
            <person name="Drula E."/>
            <person name="Courty P.E."/>
            <person name="Chicoki N."/>
            <person name="Fauchery L."/>
            <person name="Kohler A."/>
            <person name="Kuo A."/>
            <person name="Labutti K."/>
            <person name="Pangilinan J."/>
            <person name="Lipzen A."/>
            <person name="Riley R."/>
            <person name="Andreopoulos W."/>
            <person name="He G."/>
            <person name="Johnson J."/>
            <person name="Barry K.W."/>
            <person name="Grigoriev I.V."/>
            <person name="Nagy L."/>
            <person name="Hibbett D."/>
            <person name="Henrissat B."/>
            <person name="Matheny P.B."/>
            <person name="Labbe J."/>
            <person name="Martin F."/>
        </authorList>
    </citation>
    <scope>NUCLEOTIDE SEQUENCE</scope>
    <source>
        <strain evidence="1">FP105234-sp</strain>
    </source>
</reference>
<reference evidence="1" key="2">
    <citation type="journal article" date="2022" name="New Phytol.">
        <title>Evolutionary transition to the ectomycorrhizal habit in the genomes of a hyperdiverse lineage of mushroom-forming fungi.</title>
        <authorList>
            <person name="Looney B."/>
            <person name="Miyauchi S."/>
            <person name="Morin E."/>
            <person name="Drula E."/>
            <person name="Courty P.E."/>
            <person name="Kohler A."/>
            <person name="Kuo A."/>
            <person name="LaButti K."/>
            <person name="Pangilinan J."/>
            <person name="Lipzen A."/>
            <person name="Riley R."/>
            <person name="Andreopoulos W."/>
            <person name="He G."/>
            <person name="Johnson J."/>
            <person name="Nolan M."/>
            <person name="Tritt A."/>
            <person name="Barry K.W."/>
            <person name="Grigoriev I.V."/>
            <person name="Nagy L.G."/>
            <person name="Hibbett D."/>
            <person name="Henrissat B."/>
            <person name="Matheny P.B."/>
            <person name="Labbe J."/>
            <person name="Martin F.M."/>
        </authorList>
    </citation>
    <scope>NUCLEOTIDE SEQUENCE</scope>
    <source>
        <strain evidence="1">FP105234-sp</strain>
    </source>
</reference>
<accession>A0ACB8S9N3</accession>
<dbReference type="Proteomes" id="UP000814033">
    <property type="component" value="Unassembled WGS sequence"/>
</dbReference>
<organism evidence="1 2">
    <name type="scientific">Auriscalpium vulgare</name>
    <dbReference type="NCBI Taxonomy" id="40419"/>
    <lineage>
        <taxon>Eukaryota</taxon>
        <taxon>Fungi</taxon>
        <taxon>Dikarya</taxon>
        <taxon>Basidiomycota</taxon>
        <taxon>Agaricomycotina</taxon>
        <taxon>Agaricomycetes</taxon>
        <taxon>Russulales</taxon>
        <taxon>Auriscalpiaceae</taxon>
        <taxon>Auriscalpium</taxon>
    </lineage>
</organism>
<proteinExistence type="predicted"/>
<dbReference type="EMBL" id="MU275843">
    <property type="protein sequence ID" value="KAI0052842.1"/>
    <property type="molecule type" value="Genomic_DNA"/>
</dbReference>